<organism evidence="3 4">
    <name type="scientific">Papaver nudicaule</name>
    <name type="common">Iceland poppy</name>
    <dbReference type="NCBI Taxonomy" id="74823"/>
    <lineage>
        <taxon>Eukaryota</taxon>
        <taxon>Viridiplantae</taxon>
        <taxon>Streptophyta</taxon>
        <taxon>Embryophyta</taxon>
        <taxon>Tracheophyta</taxon>
        <taxon>Spermatophyta</taxon>
        <taxon>Magnoliopsida</taxon>
        <taxon>Ranunculales</taxon>
        <taxon>Papaveraceae</taxon>
        <taxon>Papaveroideae</taxon>
        <taxon>Papaver</taxon>
    </lineage>
</organism>
<feature type="domain" description="Sieve element occlusion C-terminal" evidence="2">
    <location>
        <begin position="223"/>
        <end position="458"/>
    </location>
</feature>
<dbReference type="PANTHER" id="PTHR33232">
    <property type="entry name" value="PROTEIN SIEVE ELEMENT OCCLUSION B-LIKE"/>
    <property type="match status" value="1"/>
</dbReference>
<dbReference type="Pfam" id="PF14576">
    <property type="entry name" value="SEO_N"/>
    <property type="match status" value="1"/>
</dbReference>
<evidence type="ECO:0008006" key="5">
    <source>
        <dbReference type="Google" id="ProtNLM"/>
    </source>
</evidence>
<dbReference type="AlphaFoldDB" id="A0AA41S295"/>
<evidence type="ECO:0000313" key="3">
    <source>
        <dbReference type="EMBL" id="MCL7031642.1"/>
    </source>
</evidence>
<dbReference type="PANTHER" id="PTHR33232:SF11">
    <property type="entry name" value="PROTEIN SIEVE ELEMENT OCCLUSION C"/>
    <property type="match status" value="1"/>
</dbReference>
<sequence>MISKKLDSNTTSATWELSSLVYKVTRICRKLRKQVDKCHLQIEDKLHRKLLDLFQTETHLDNQEVLSTLFSLKDDKPLKDCFSQEKIGVPDLLNKVVVLLISKPEILPLEELLFLVQQTCSNFPCDDKTMRRYEIVWVPIPSSSTWTDEENKVFNQLSDILPWYSIRQPSRVSSAVINYLEQVSGFVGEPVMVVVDQNGRLANLNAIHMVYIWGPMAYPFSASREEELWEEVNWFGQLIADEIDPLLSKQVKEGRICLYGSSDINWIREFSTRIKEVTETGLQLDVIYVGKRRLNDDQLVSSIISTIAQEKLSSYLSYPKMHFFWLRMETIKRSKLKLSEKATNAEHILTNAGSLVNLDDNEKSWALFGEGFSKDILQLQGGKLMECLRLYQVWGETIEKVGFMGAIRCALEPPMTSLEPCYSCNVVQLVQCNHKDEGIVLCRECKRPMKMFTVYQCNAVE</sequence>
<name>A0AA41S295_PAPNU</name>
<dbReference type="EMBL" id="JAJJMA010114280">
    <property type="protein sequence ID" value="MCL7031642.1"/>
    <property type="molecule type" value="Genomic_DNA"/>
</dbReference>
<dbReference type="GO" id="GO:0010088">
    <property type="term" value="P:phloem development"/>
    <property type="evidence" value="ECO:0007669"/>
    <property type="project" value="InterPro"/>
</dbReference>
<dbReference type="InterPro" id="IPR027944">
    <property type="entry name" value="SEO_C"/>
</dbReference>
<evidence type="ECO:0000259" key="2">
    <source>
        <dbReference type="Pfam" id="PF14577"/>
    </source>
</evidence>
<proteinExistence type="predicted"/>
<dbReference type="InterPro" id="IPR039299">
    <property type="entry name" value="SEOA"/>
</dbReference>
<accession>A0AA41S295</accession>
<comment type="caution">
    <text evidence="3">The sequence shown here is derived from an EMBL/GenBank/DDBJ whole genome shotgun (WGS) entry which is preliminary data.</text>
</comment>
<evidence type="ECO:0000259" key="1">
    <source>
        <dbReference type="Pfam" id="PF14576"/>
    </source>
</evidence>
<keyword evidence="4" id="KW-1185">Reference proteome</keyword>
<dbReference type="Proteomes" id="UP001177140">
    <property type="component" value="Unassembled WGS sequence"/>
</dbReference>
<feature type="domain" description="Sieve element occlusion N-terminal" evidence="1">
    <location>
        <begin position="8"/>
        <end position="56"/>
    </location>
</feature>
<dbReference type="Pfam" id="PF14577">
    <property type="entry name" value="SEO_C"/>
    <property type="match status" value="1"/>
</dbReference>
<reference evidence="3" key="1">
    <citation type="submission" date="2022-03" db="EMBL/GenBank/DDBJ databases">
        <title>A functionally conserved STORR gene fusion in Papaver species that diverged 16.8 million years ago.</title>
        <authorList>
            <person name="Catania T."/>
        </authorList>
    </citation>
    <scope>NUCLEOTIDE SEQUENCE</scope>
    <source>
        <strain evidence="3">S-191538</strain>
    </source>
</reference>
<dbReference type="InterPro" id="IPR027942">
    <property type="entry name" value="SEO_N"/>
</dbReference>
<evidence type="ECO:0000313" key="4">
    <source>
        <dbReference type="Proteomes" id="UP001177140"/>
    </source>
</evidence>
<protein>
    <recommendedName>
        <fullName evidence="5">Sieve element occlusion C-terminal domain-containing protein</fullName>
    </recommendedName>
</protein>
<gene>
    <name evidence="3" type="ORF">MKW94_022228</name>
</gene>